<evidence type="ECO:0000313" key="2">
    <source>
        <dbReference type="EMBL" id="JAC83760.1"/>
    </source>
</evidence>
<dbReference type="AlphaFoldDB" id="A0A061QH34"/>
<accession>A0A061QH34</accession>
<dbReference type="EMBL" id="GBEZ01001194">
    <property type="protein sequence ID" value="JAC83760.1"/>
    <property type="molecule type" value="Transcribed_RNA"/>
</dbReference>
<dbReference type="EMBL" id="GBEZ01027578">
    <property type="protein sequence ID" value="JAC59752.1"/>
    <property type="molecule type" value="Transcribed_RNA"/>
</dbReference>
<gene>
    <name evidence="2" type="ORF">TSPGSL018_2599</name>
    <name evidence="1" type="ORF">TSPGSL018_30697</name>
</gene>
<reference evidence="1" key="1">
    <citation type="submission" date="2014-05" db="EMBL/GenBank/DDBJ databases">
        <title>The transcriptome of the halophilic microalga Tetraselmis sp. GSL018 isolated from the Great Salt Lake, Utah.</title>
        <authorList>
            <person name="Jinkerson R.E."/>
            <person name="D'Adamo S."/>
            <person name="Posewitz M.C."/>
        </authorList>
    </citation>
    <scope>NUCLEOTIDE SEQUENCE</scope>
    <source>
        <strain evidence="1">GSL018</strain>
    </source>
</reference>
<organism evidence="1">
    <name type="scientific">Tetraselmis sp. GSL018</name>
    <dbReference type="NCBI Taxonomy" id="582737"/>
    <lineage>
        <taxon>Eukaryota</taxon>
        <taxon>Viridiplantae</taxon>
        <taxon>Chlorophyta</taxon>
        <taxon>core chlorophytes</taxon>
        <taxon>Chlorodendrophyceae</taxon>
        <taxon>Chlorodendrales</taxon>
        <taxon>Chlorodendraceae</taxon>
        <taxon>Tetraselmis</taxon>
    </lineage>
</organism>
<sequence>MTLTPRSNRVCENASVKFKDAEDHFRLPNFFPQPAAMLSLLNINWALCIWSAGDLFASRGWES</sequence>
<name>A0A061QH34_9CHLO</name>
<protein>
    <submittedName>
        <fullName evidence="1">Uncharacterized protein</fullName>
    </submittedName>
</protein>
<proteinExistence type="predicted"/>
<evidence type="ECO:0000313" key="1">
    <source>
        <dbReference type="EMBL" id="JAC59752.1"/>
    </source>
</evidence>